<dbReference type="Pfam" id="PF02452">
    <property type="entry name" value="PemK_toxin"/>
    <property type="match status" value="1"/>
</dbReference>
<evidence type="ECO:0000313" key="1">
    <source>
        <dbReference type="EMBL" id="OGI70446.1"/>
    </source>
</evidence>
<accession>A0A1F6VLL3</accession>
<dbReference type="GO" id="GO:0006402">
    <property type="term" value="P:mRNA catabolic process"/>
    <property type="evidence" value="ECO:0007669"/>
    <property type="project" value="TreeGrafter"/>
</dbReference>
<dbReference type="SUPFAM" id="SSF50118">
    <property type="entry name" value="Cell growth inhibitor/plasmid maintenance toxic component"/>
    <property type="match status" value="1"/>
</dbReference>
<dbReference type="GO" id="GO:0004521">
    <property type="term" value="F:RNA endonuclease activity"/>
    <property type="evidence" value="ECO:0007669"/>
    <property type="project" value="TreeGrafter"/>
</dbReference>
<evidence type="ECO:0008006" key="3">
    <source>
        <dbReference type="Google" id="ProtNLM"/>
    </source>
</evidence>
<evidence type="ECO:0000313" key="2">
    <source>
        <dbReference type="Proteomes" id="UP000178059"/>
    </source>
</evidence>
<protein>
    <recommendedName>
        <fullName evidence="3">mRNA-degrading endonuclease</fullName>
    </recommendedName>
</protein>
<reference evidence="1 2" key="1">
    <citation type="journal article" date="2016" name="Nat. Commun.">
        <title>Thousands of microbial genomes shed light on interconnected biogeochemical processes in an aquifer system.</title>
        <authorList>
            <person name="Anantharaman K."/>
            <person name="Brown C.T."/>
            <person name="Hug L.A."/>
            <person name="Sharon I."/>
            <person name="Castelle C.J."/>
            <person name="Probst A.J."/>
            <person name="Thomas B.C."/>
            <person name="Singh A."/>
            <person name="Wilkins M.J."/>
            <person name="Karaoz U."/>
            <person name="Brodie E.L."/>
            <person name="Williams K.H."/>
            <person name="Hubbard S.S."/>
            <person name="Banfield J.F."/>
        </authorList>
    </citation>
    <scope>NUCLEOTIDE SEQUENCE [LARGE SCALE GENOMIC DNA]</scope>
</reference>
<dbReference type="InterPro" id="IPR011067">
    <property type="entry name" value="Plasmid_toxin/cell-grow_inhib"/>
</dbReference>
<dbReference type="AlphaFoldDB" id="A0A1F6VLL3"/>
<name>A0A1F6VLL3_9BACT</name>
<dbReference type="Proteomes" id="UP000178059">
    <property type="component" value="Unassembled WGS sequence"/>
</dbReference>
<proteinExistence type="predicted"/>
<sequence length="112" mass="12667">MVMRSYIPEKGDIIYFNFSPSSGHEQKGMRPAVVLSQSLVNGPSGLAFVCPITSKQKFYPFEVVVKTDKISGVALSDQCRSIDYVARRVRFVERAPDYIVLDIIQKFITLFN</sequence>
<dbReference type="EMBL" id="MFTT01000007">
    <property type="protein sequence ID" value="OGI70446.1"/>
    <property type="molecule type" value="Genomic_DNA"/>
</dbReference>
<dbReference type="STRING" id="1801743.A2824_00140"/>
<dbReference type="InterPro" id="IPR003477">
    <property type="entry name" value="PemK-like"/>
</dbReference>
<dbReference type="GO" id="GO:0016075">
    <property type="term" value="P:rRNA catabolic process"/>
    <property type="evidence" value="ECO:0007669"/>
    <property type="project" value="TreeGrafter"/>
</dbReference>
<dbReference type="Gene3D" id="2.30.30.110">
    <property type="match status" value="1"/>
</dbReference>
<dbReference type="PANTHER" id="PTHR33988">
    <property type="entry name" value="ENDORIBONUCLEASE MAZF-RELATED"/>
    <property type="match status" value="1"/>
</dbReference>
<gene>
    <name evidence="1" type="ORF">A2824_00140</name>
</gene>
<dbReference type="GO" id="GO:0003677">
    <property type="term" value="F:DNA binding"/>
    <property type="evidence" value="ECO:0007669"/>
    <property type="project" value="InterPro"/>
</dbReference>
<organism evidence="1 2">
    <name type="scientific">Candidatus Nomurabacteria bacterium RIFCSPHIGHO2_01_FULL_42_16</name>
    <dbReference type="NCBI Taxonomy" id="1801743"/>
    <lineage>
        <taxon>Bacteria</taxon>
        <taxon>Candidatus Nomuraibacteriota</taxon>
    </lineage>
</organism>
<comment type="caution">
    <text evidence="1">The sequence shown here is derived from an EMBL/GenBank/DDBJ whole genome shotgun (WGS) entry which is preliminary data.</text>
</comment>
<dbReference type="PANTHER" id="PTHR33988:SF3">
    <property type="entry name" value="ENDORIBONUCLEASE TOXIN CHPB-RELATED"/>
    <property type="match status" value="1"/>
</dbReference>